<dbReference type="InterPro" id="IPR009937">
    <property type="entry name" value="Phage_holin_3_6"/>
</dbReference>
<accession>A0ABT7KRS6</accession>
<keyword evidence="1" id="KW-1133">Transmembrane helix</keyword>
<dbReference type="Proteomes" id="UP001172630">
    <property type="component" value="Unassembled WGS sequence"/>
</dbReference>
<evidence type="ECO:0000313" key="2">
    <source>
        <dbReference type="EMBL" id="MDL2410763.1"/>
    </source>
</evidence>
<dbReference type="EMBL" id="JARFYN010000107">
    <property type="protein sequence ID" value="MDL2410763.1"/>
    <property type="molecule type" value="Genomic_DNA"/>
</dbReference>
<feature type="transmembrane region" description="Helical" evidence="1">
    <location>
        <begin position="49"/>
        <end position="78"/>
    </location>
</feature>
<comment type="caution">
    <text evidence="2">The sequence shown here is derived from an EMBL/GenBank/DDBJ whole genome shotgun (WGS) entry which is preliminary data.</text>
</comment>
<keyword evidence="1" id="KW-0812">Transmembrane</keyword>
<sequence length="138" mass="14406">MTNPSETTPLAELISGLLRDVTGLLRKEIDLAKTEASEKLSAALSGVEVLLMGTVLAIGAIGVLLSAVISGVAALLMAQGVSEPAASAIASMTVGGLIGIIAWIMIRRGLAVFRRSNLALETTKTSIRRDMQTVKDKF</sequence>
<feature type="transmembrane region" description="Helical" evidence="1">
    <location>
        <begin position="84"/>
        <end position="106"/>
    </location>
</feature>
<evidence type="ECO:0000313" key="3">
    <source>
        <dbReference type="Proteomes" id="UP001172630"/>
    </source>
</evidence>
<dbReference type="Pfam" id="PF07332">
    <property type="entry name" value="Phage_holin_3_6"/>
    <property type="match status" value="1"/>
</dbReference>
<keyword evidence="3" id="KW-1185">Reference proteome</keyword>
<keyword evidence="1" id="KW-0472">Membrane</keyword>
<dbReference type="RefSeq" id="WP_285884729.1">
    <property type="nucleotide sequence ID" value="NZ_JARFYN010000107.1"/>
</dbReference>
<gene>
    <name evidence="2" type="ORF">PY650_35495</name>
</gene>
<reference evidence="2" key="1">
    <citation type="submission" date="2023-06" db="EMBL/GenBank/DDBJ databases">
        <title>Phylogenetic Diversity of Rhizobium strains.</title>
        <authorList>
            <person name="Moura F.T."/>
            <person name="Helene L.C.F."/>
            <person name="Hungria M."/>
        </authorList>
    </citation>
    <scope>NUCLEOTIDE SEQUENCE</scope>
    <source>
        <strain evidence="2">CCGE524</strain>
    </source>
</reference>
<protein>
    <submittedName>
        <fullName evidence="2">Phage holin family protein</fullName>
    </submittedName>
</protein>
<evidence type="ECO:0000256" key="1">
    <source>
        <dbReference type="SAM" id="Phobius"/>
    </source>
</evidence>
<proteinExistence type="predicted"/>
<name>A0ABT7KRS6_9HYPH</name>
<organism evidence="2 3">
    <name type="scientific">Rhizobium calliandrae</name>
    <dbReference type="NCBI Taxonomy" id="1312182"/>
    <lineage>
        <taxon>Bacteria</taxon>
        <taxon>Pseudomonadati</taxon>
        <taxon>Pseudomonadota</taxon>
        <taxon>Alphaproteobacteria</taxon>
        <taxon>Hyphomicrobiales</taxon>
        <taxon>Rhizobiaceae</taxon>
        <taxon>Rhizobium/Agrobacterium group</taxon>
        <taxon>Rhizobium</taxon>
    </lineage>
</organism>